<name>A0A068VD05_COFCA</name>
<evidence type="ECO:0000313" key="1">
    <source>
        <dbReference type="EMBL" id="CDP17568.1"/>
    </source>
</evidence>
<dbReference type="Gramene" id="CDP17568">
    <property type="protein sequence ID" value="CDP17568"/>
    <property type="gene ID" value="GSCOC_T00011054001"/>
</dbReference>
<evidence type="ECO:0000313" key="2">
    <source>
        <dbReference type="Proteomes" id="UP000295252"/>
    </source>
</evidence>
<dbReference type="InParanoid" id="A0A068VD05"/>
<reference evidence="2" key="1">
    <citation type="journal article" date="2014" name="Science">
        <title>The coffee genome provides insight into the convergent evolution of caffeine biosynthesis.</title>
        <authorList>
            <person name="Denoeud F."/>
            <person name="Carretero-Paulet L."/>
            <person name="Dereeper A."/>
            <person name="Droc G."/>
            <person name="Guyot R."/>
            <person name="Pietrella M."/>
            <person name="Zheng C."/>
            <person name="Alberti A."/>
            <person name="Anthony F."/>
            <person name="Aprea G."/>
            <person name="Aury J.M."/>
            <person name="Bento P."/>
            <person name="Bernard M."/>
            <person name="Bocs S."/>
            <person name="Campa C."/>
            <person name="Cenci A."/>
            <person name="Combes M.C."/>
            <person name="Crouzillat D."/>
            <person name="Da Silva C."/>
            <person name="Daddiego L."/>
            <person name="De Bellis F."/>
            <person name="Dussert S."/>
            <person name="Garsmeur O."/>
            <person name="Gayraud T."/>
            <person name="Guignon V."/>
            <person name="Jahn K."/>
            <person name="Jamilloux V."/>
            <person name="Joet T."/>
            <person name="Labadie K."/>
            <person name="Lan T."/>
            <person name="Leclercq J."/>
            <person name="Lepelley M."/>
            <person name="Leroy T."/>
            <person name="Li L.T."/>
            <person name="Librado P."/>
            <person name="Lopez L."/>
            <person name="Munoz A."/>
            <person name="Noel B."/>
            <person name="Pallavicini A."/>
            <person name="Perrotta G."/>
            <person name="Poncet V."/>
            <person name="Pot D."/>
            <person name="Priyono X."/>
            <person name="Rigoreau M."/>
            <person name="Rouard M."/>
            <person name="Rozas J."/>
            <person name="Tranchant-Dubreuil C."/>
            <person name="VanBuren R."/>
            <person name="Zhang Q."/>
            <person name="Andrade A.C."/>
            <person name="Argout X."/>
            <person name="Bertrand B."/>
            <person name="de Kochko A."/>
            <person name="Graziosi G."/>
            <person name="Henry R.J."/>
            <person name="Jayarama X."/>
            <person name="Ming R."/>
            <person name="Nagai C."/>
            <person name="Rounsley S."/>
            <person name="Sankoff D."/>
            <person name="Giuliano G."/>
            <person name="Albert V.A."/>
            <person name="Wincker P."/>
            <person name="Lashermes P."/>
        </authorList>
    </citation>
    <scope>NUCLEOTIDE SEQUENCE [LARGE SCALE GENOMIC DNA]</scope>
    <source>
        <strain evidence="2">cv. DH200-94</strain>
    </source>
</reference>
<protein>
    <submittedName>
        <fullName evidence="1">Uncharacterized protein</fullName>
    </submittedName>
</protein>
<sequence length="48" mass="5546">MISTNQELNFQNCWCEDGILKIKLTITFSDLPQRILQKAFMAVGPFLQ</sequence>
<dbReference type="EMBL" id="HG739252">
    <property type="protein sequence ID" value="CDP17568.1"/>
    <property type="molecule type" value="Genomic_DNA"/>
</dbReference>
<gene>
    <name evidence="1" type="ORF">GSCOC_T00011054001</name>
</gene>
<proteinExistence type="predicted"/>
<dbReference type="AlphaFoldDB" id="A0A068VD05"/>
<organism evidence="1 2">
    <name type="scientific">Coffea canephora</name>
    <name type="common">Robusta coffee</name>
    <dbReference type="NCBI Taxonomy" id="49390"/>
    <lineage>
        <taxon>Eukaryota</taxon>
        <taxon>Viridiplantae</taxon>
        <taxon>Streptophyta</taxon>
        <taxon>Embryophyta</taxon>
        <taxon>Tracheophyta</taxon>
        <taxon>Spermatophyta</taxon>
        <taxon>Magnoliopsida</taxon>
        <taxon>eudicotyledons</taxon>
        <taxon>Gunneridae</taxon>
        <taxon>Pentapetalae</taxon>
        <taxon>asterids</taxon>
        <taxon>lamiids</taxon>
        <taxon>Gentianales</taxon>
        <taxon>Rubiaceae</taxon>
        <taxon>Ixoroideae</taxon>
        <taxon>Gardenieae complex</taxon>
        <taxon>Bertiereae - Coffeeae clade</taxon>
        <taxon>Coffeeae</taxon>
        <taxon>Coffea</taxon>
    </lineage>
</organism>
<dbReference type="Proteomes" id="UP000295252">
    <property type="component" value="Chromosome I"/>
</dbReference>
<accession>A0A068VD05</accession>
<keyword evidence="2" id="KW-1185">Reference proteome</keyword>